<dbReference type="AlphaFoldDB" id="D4LB53"/>
<dbReference type="Proteomes" id="UP000007054">
    <property type="component" value="Chromosome"/>
</dbReference>
<keyword evidence="1" id="KW-0285">Flavoprotein</keyword>
<dbReference type="GeneID" id="83155442"/>
<reference evidence="7" key="2">
    <citation type="submission" date="2010-03" db="EMBL/GenBank/DDBJ databases">
        <authorList>
            <person name="Pajon A."/>
        </authorList>
    </citation>
    <scope>NUCLEOTIDE SEQUENCE</scope>
    <source>
        <strain evidence="7">Type strain: 18P13</strain>
    </source>
</reference>
<dbReference type="PROSITE" id="PS00573">
    <property type="entry name" value="PYRIDINE_REDOX_2"/>
    <property type="match status" value="1"/>
</dbReference>
<dbReference type="BioCyc" id="RCHA213810:RUM_RS03055-MONOMER"/>
<accession>D4LB53</accession>
<dbReference type="EMBL" id="FP929052">
    <property type="protein sequence ID" value="CBL16848.1"/>
    <property type="molecule type" value="Genomic_DNA"/>
</dbReference>
<dbReference type="GO" id="GO:0004791">
    <property type="term" value="F:thioredoxin-disulfide reductase (NADPH) activity"/>
    <property type="evidence" value="ECO:0007669"/>
    <property type="project" value="UniProtKB-EC"/>
</dbReference>
<keyword evidence="2" id="KW-0274">FAD</keyword>
<evidence type="ECO:0000259" key="6">
    <source>
        <dbReference type="Pfam" id="PF07992"/>
    </source>
</evidence>
<dbReference type="InterPro" id="IPR050097">
    <property type="entry name" value="Ferredoxin-NADP_redctase_2"/>
</dbReference>
<dbReference type="PRINTS" id="PR00368">
    <property type="entry name" value="FADPNR"/>
</dbReference>
<dbReference type="InterPro" id="IPR023753">
    <property type="entry name" value="FAD/NAD-binding_dom"/>
</dbReference>
<dbReference type="InterPro" id="IPR008255">
    <property type="entry name" value="Pyr_nucl-diS_OxRdtase_2_AS"/>
</dbReference>
<dbReference type="STRING" id="213810.RUM_06340"/>
<sequence length="301" mass="31843">MYEILIAGGGIAGLTAALYAARAGCSTLVLEQQYYGGQIVNAPLVENYPGIDQISGADLAKRIYDQALGAGAGYESARVERAERRQNGFALHTDRGIFEGRGLILATGARSRPLGLAREEALTGHGVSYCAACDGGLYRGKNVAVVGGGNTALLDCLLLAQGCGRVYLIHRRSSFRGENALLEQVQALHNVEIRTDASVTELLGQERLSGIRLQSGETLAVDALFIAVGRHPRTEPFARLVELDPGGYIRAGEDCRTTAQGIFCAGDCRTKSTRQLCTAAADGAAAALGLCEWLSNEKKQA</sequence>
<dbReference type="Pfam" id="PF07992">
    <property type="entry name" value="Pyr_redox_2"/>
    <property type="match status" value="1"/>
</dbReference>
<dbReference type="InterPro" id="IPR036188">
    <property type="entry name" value="FAD/NAD-bd_sf"/>
</dbReference>
<dbReference type="PRINTS" id="PR00469">
    <property type="entry name" value="PNDRDTASEII"/>
</dbReference>
<dbReference type="Gene3D" id="3.50.50.60">
    <property type="entry name" value="FAD/NAD(P)-binding domain"/>
    <property type="match status" value="2"/>
</dbReference>
<evidence type="ECO:0000256" key="3">
    <source>
        <dbReference type="ARBA" id="ARBA00023002"/>
    </source>
</evidence>
<proteinExistence type="predicted"/>
<dbReference type="HOGENOM" id="CLU_031864_5_3_9"/>
<dbReference type="PANTHER" id="PTHR48105">
    <property type="entry name" value="THIOREDOXIN REDUCTASE 1-RELATED-RELATED"/>
    <property type="match status" value="1"/>
</dbReference>
<evidence type="ECO:0000313" key="7">
    <source>
        <dbReference type="EMBL" id="CBL16848.1"/>
    </source>
</evidence>
<name>D4LB53_RUMC1</name>
<evidence type="ECO:0000256" key="5">
    <source>
        <dbReference type="ARBA" id="ARBA00023284"/>
    </source>
</evidence>
<reference evidence="7" key="1">
    <citation type="submission" date="2010-03" db="EMBL/GenBank/DDBJ databases">
        <title>The genome sequence of Ruminococcus sp. 18P13.</title>
        <authorList>
            <consortium name="metaHIT consortium -- http://www.metahit.eu/"/>
            <person name="Pajon A."/>
            <person name="Turner K."/>
            <person name="Parkhill J."/>
            <person name="Bernalier A."/>
        </authorList>
    </citation>
    <scope>NUCLEOTIDE SEQUENCE [LARGE SCALE GENOMIC DNA]</scope>
    <source>
        <strain evidence="7">Type strain: 18P13</strain>
    </source>
</reference>
<dbReference type="EC" id="1.8.1.9" evidence="7"/>
<evidence type="ECO:0000313" key="8">
    <source>
        <dbReference type="Proteomes" id="UP000007054"/>
    </source>
</evidence>
<feature type="domain" description="FAD/NAD(P)-binding" evidence="6">
    <location>
        <begin position="3"/>
        <end position="282"/>
    </location>
</feature>
<evidence type="ECO:0000256" key="2">
    <source>
        <dbReference type="ARBA" id="ARBA00022827"/>
    </source>
</evidence>
<dbReference type="KEGG" id="rch:RUM_06340"/>
<evidence type="ECO:0000256" key="1">
    <source>
        <dbReference type="ARBA" id="ARBA00022630"/>
    </source>
</evidence>
<dbReference type="RefSeq" id="WP_015557755.1">
    <property type="nucleotide sequence ID" value="NC_021039.1"/>
</dbReference>
<keyword evidence="8" id="KW-1185">Reference proteome</keyword>
<gene>
    <name evidence="7" type="ordered locus">RUM_06340</name>
</gene>
<protein>
    <submittedName>
        <fullName evidence="7">Thioredoxin reductase</fullName>
        <ecNumber evidence="7">1.8.1.9</ecNumber>
    </submittedName>
</protein>
<evidence type="ECO:0000256" key="4">
    <source>
        <dbReference type="ARBA" id="ARBA00023157"/>
    </source>
</evidence>
<keyword evidence="5" id="KW-0676">Redox-active center</keyword>
<dbReference type="PATRIC" id="fig|213810.4.peg.538"/>
<keyword evidence="3 7" id="KW-0560">Oxidoreductase</keyword>
<organism evidence="7 8">
    <name type="scientific">Ruminococcus champanellensis (strain DSM 18848 / JCM 17042 / KCTC 15320 / 18P13)</name>
    <dbReference type="NCBI Taxonomy" id="213810"/>
    <lineage>
        <taxon>Bacteria</taxon>
        <taxon>Bacillati</taxon>
        <taxon>Bacillota</taxon>
        <taxon>Clostridia</taxon>
        <taxon>Eubacteriales</taxon>
        <taxon>Oscillospiraceae</taxon>
        <taxon>Ruminococcus</taxon>
    </lineage>
</organism>
<dbReference type="SUPFAM" id="SSF51905">
    <property type="entry name" value="FAD/NAD(P)-binding domain"/>
    <property type="match status" value="1"/>
</dbReference>
<keyword evidence="4" id="KW-1015">Disulfide bond</keyword>